<evidence type="ECO:0000256" key="2">
    <source>
        <dbReference type="ARBA" id="ARBA00022737"/>
    </source>
</evidence>
<evidence type="ECO:0000313" key="4">
    <source>
        <dbReference type="EMBL" id="KAF5347120.1"/>
    </source>
</evidence>
<dbReference type="AlphaFoldDB" id="A0A8H5CSK0"/>
<dbReference type="SMART" id="SM00320">
    <property type="entry name" value="WD40"/>
    <property type="match status" value="3"/>
</dbReference>
<dbReference type="InterPro" id="IPR036322">
    <property type="entry name" value="WD40_repeat_dom_sf"/>
</dbReference>
<comment type="caution">
    <text evidence="4">The sequence shown here is derived from an EMBL/GenBank/DDBJ whole genome shotgun (WGS) entry which is preliminary data.</text>
</comment>
<proteinExistence type="predicted"/>
<feature type="repeat" description="WD" evidence="3">
    <location>
        <begin position="2"/>
        <end position="43"/>
    </location>
</feature>
<dbReference type="GO" id="GO:0005634">
    <property type="term" value="C:nucleus"/>
    <property type="evidence" value="ECO:0007669"/>
    <property type="project" value="TreeGrafter"/>
</dbReference>
<dbReference type="PROSITE" id="PS50294">
    <property type="entry name" value="WD_REPEATS_REGION"/>
    <property type="match status" value="1"/>
</dbReference>
<dbReference type="InterPro" id="IPR001680">
    <property type="entry name" value="WD40_rpt"/>
</dbReference>
<dbReference type="PROSITE" id="PS50082">
    <property type="entry name" value="WD_REPEATS_2"/>
    <property type="match status" value="1"/>
</dbReference>
<sequence>MLSGHTKPINTLKLSADGIRLMSGGNDCKIIIWNHQAQKSLLDLECGGSLSPFIIFGCVDSSIHVYQWENKRDYAFVMKILAYTSAVQDLAFIPTHNRLMSVGDSQLIVWSLSLHGMLTQIIATSPWDSVACSVCFLKSSVSMLVSFLQSHEVLIYDLDPWKIRGYYVLPTRIGYTAIGCMGWMLLISNLTTGIDVYDLPPTKPIWMFYHVIHKNMPLLVTLALGDMVAIAGSDDGTIHVFDQRTGSLMTTLHHAAIGTLV</sequence>
<name>A0A8H5CSK0_9AGAR</name>
<dbReference type="SUPFAM" id="SSF50978">
    <property type="entry name" value="WD40 repeat-like"/>
    <property type="match status" value="1"/>
</dbReference>
<dbReference type="GO" id="GO:1990234">
    <property type="term" value="C:transferase complex"/>
    <property type="evidence" value="ECO:0007669"/>
    <property type="project" value="UniProtKB-ARBA"/>
</dbReference>
<evidence type="ECO:0000256" key="3">
    <source>
        <dbReference type="PROSITE-ProRule" id="PRU00221"/>
    </source>
</evidence>
<reference evidence="4 5" key="1">
    <citation type="journal article" date="2020" name="ISME J.">
        <title>Uncovering the hidden diversity of litter-decomposition mechanisms in mushroom-forming fungi.</title>
        <authorList>
            <person name="Floudas D."/>
            <person name="Bentzer J."/>
            <person name="Ahren D."/>
            <person name="Johansson T."/>
            <person name="Persson P."/>
            <person name="Tunlid A."/>
        </authorList>
    </citation>
    <scope>NUCLEOTIDE SEQUENCE [LARGE SCALE GENOMIC DNA]</scope>
    <source>
        <strain evidence="4 5">CBS 146.42</strain>
    </source>
</reference>
<dbReference type="PANTHER" id="PTHR22847:SF637">
    <property type="entry name" value="WD REPEAT DOMAIN 5B"/>
    <property type="match status" value="1"/>
</dbReference>
<dbReference type="InterPro" id="IPR015943">
    <property type="entry name" value="WD40/YVTN_repeat-like_dom_sf"/>
</dbReference>
<dbReference type="Pfam" id="PF00400">
    <property type="entry name" value="WD40"/>
    <property type="match status" value="2"/>
</dbReference>
<accession>A0A8H5CSK0</accession>
<evidence type="ECO:0000313" key="5">
    <source>
        <dbReference type="Proteomes" id="UP000559027"/>
    </source>
</evidence>
<organism evidence="4 5">
    <name type="scientific">Leucocoprinus leucothites</name>
    <dbReference type="NCBI Taxonomy" id="201217"/>
    <lineage>
        <taxon>Eukaryota</taxon>
        <taxon>Fungi</taxon>
        <taxon>Dikarya</taxon>
        <taxon>Basidiomycota</taxon>
        <taxon>Agaricomycotina</taxon>
        <taxon>Agaricomycetes</taxon>
        <taxon>Agaricomycetidae</taxon>
        <taxon>Agaricales</taxon>
        <taxon>Agaricineae</taxon>
        <taxon>Agaricaceae</taxon>
        <taxon>Leucocoprinus</taxon>
    </lineage>
</organism>
<dbReference type="EMBL" id="JAACJO010000027">
    <property type="protein sequence ID" value="KAF5347120.1"/>
    <property type="molecule type" value="Genomic_DNA"/>
</dbReference>
<keyword evidence="5" id="KW-1185">Reference proteome</keyword>
<dbReference type="OrthoDB" id="3238562at2759"/>
<keyword evidence="1 3" id="KW-0853">WD repeat</keyword>
<dbReference type="Proteomes" id="UP000559027">
    <property type="component" value="Unassembled WGS sequence"/>
</dbReference>
<dbReference type="PANTHER" id="PTHR22847">
    <property type="entry name" value="WD40 REPEAT PROTEIN"/>
    <property type="match status" value="1"/>
</dbReference>
<dbReference type="Gene3D" id="2.130.10.10">
    <property type="entry name" value="YVTN repeat-like/Quinoprotein amine dehydrogenase"/>
    <property type="match status" value="1"/>
</dbReference>
<evidence type="ECO:0000256" key="1">
    <source>
        <dbReference type="ARBA" id="ARBA00022574"/>
    </source>
</evidence>
<gene>
    <name evidence="4" type="ORF">D9756_010945</name>
</gene>
<protein>
    <submittedName>
        <fullName evidence="4">Uncharacterized protein</fullName>
    </submittedName>
</protein>
<keyword evidence="2" id="KW-0677">Repeat</keyword>